<keyword evidence="1" id="KW-0812">Transmembrane</keyword>
<feature type="transmembrane region" description="Helical" evidence="1">
    <location>
        <begin position="103"/>
        <end position="121"/>
    </location>
</feature>
<evidence type="ECO:0000256" key="1">
    <source>
        <dbReference type="SAM" id="Phobius"/>
    </source>
</evidence>
<reference evidence="2" key="1">
    <citation type="submission" date="2019-09" db="EMBL/GenBank/DDBJ databases">
        <authorList>
            <person name="Teo W.F.A."/>
            <person name="Duangmal K."/>
        </authorList>
    </citation>
    <scope>NUCLEOTIDE SEQUENCE [LARGE SCALE GENOMIC DNA]</scope>
    <source>
        <strain evidence="2">K81G1</strain>
    </source>
</reference>
<dbReference type="OrthoDB" id="960912at2"/>
<dbReference type="Proteomes" id="UP000319769">
    <property type="component" value="Unassembled WGS sequence"/>
</dbReference>
<gene>
    <name evidence="2" type="ORF">FPZ12_033675</name>
</gene>
<name>A0A5N0URF1_9PSEU</name>
<keyword evidence="1" id="KW-1133">Transmembrane helix</keyword>
<evidence type="ECO:0008006" key="4">
    <source>
        <dbReference type="Google" id="ProtNLM"/>
    </source>
</evidence>
<dbReference type="EMBL" id="VMNW02000072">
    <property type="protein sequence ID" value="KAA9153797.1"/>
    <property type="molecule type" value="Genomic_DNA"/>
</dbReference>
<protein>
    <recommendedName>
        <fullName evidence="4">DUF308 domain-containing protein</fullName>
    </recommendedName>
</protein>
<keyword evidence="3" id="KW-1185">Reference proteome</keyword>
<feature type="transmembrane region" description="Helical" evidence="1">
    <location>
        <begin position="128"/>
        <end position="147"/>
    </location>
</feature>
<feature type="transmembrane region" description="Helical" evidence="1">
    <location>
        <begin position="75"/>
        <end position="97"/>
    </location>
</feature>
<evidence type="ECO:0000313" key="2">
    <source>
        <dbReference type="EMBL" id="KAA9153797.1"/>
    </source>
</evidence>
<organism evidence="2 3">
    <name type="scientific">Amycolatopsis acidicola</name>
    <dbReference type="NCBI Taxonomy" id="2596893"/>
    <lineage>
        <taxon>Bacteria</taxon>
        <taxon>Bacillati</taxon>
        <taxon>Actinomycetota</taxon>
        <taxon>Actinomycetes</taxon>
        <taxon>Pseudonocardiales</taxon>
        <taxon>Pseudonocardiaceae</taxon>
        <taxon>Amycolatopsis</taxon>
    </lineage>
</organism>
<keyword evidence="1" id="KW-0472">Membrane</keyword>
<comment type="caution">
    <text evidence="2">The sequence shown here is derived from an EMBL/GenBank/DDBJ whole genome shotgun (WGS) entry which is preliminary data.</text>
</comment>
<feature type="transmembrane region" description="Helical" evidence="1">
    <location>
        <begin position="159"/>
        <end position="178"/>
    </location>
</feature>
<sequence>MTTATTSPVSIAPSLRRLYFLRFGFALVWAGLLIATGPGFGPVGMILLVLYPLFDAVATGIDARASKATTSALSLYANIAISWLAIIGVAIAIPAGIPAVLRVWGAWAILSGLVQLTVGVLRRHFAGHWPMILSGGISAVAGVSFIVQAGQAGAGLTTLAGYAALGGVFFLLSALRLGRDTR</sequence>
<accession>A0A5N0URF1</accession>
<dbReference type="AlphaFoldDB" id="A0A5N0URF1"/>
<proteinExistence type="predicted"/>
<evidence type="ECO:0000313" key="3">
    <source>
        <dbReference type="Proteomes" id="UP000319769"/>
    </source>
</evidence>